<evidence type="ECO:0000313" key="1">
    <source>
        <dbReference type="EMBL" id="GFM96680.1"/>
    </source>
</evidence>
<evidence type="ECO:0000313" key="3">
    <source>
        <dbReference type="Proteomes" id="UP000498980"/>
    </source>
</evidence>
<sequence length="82" mass="8792">MKPTRTDFVAGPANTLAAMVTNYRCGHCTGVVEALTTDETTGAMHAYVRHDDGCPVLTGAVSPIPDTFRAATKETRHDVTDR</sequence>
<protein>
    <submittedName>
        <fullName evidence="1">Uncharacterized protein</fullName>
    </submittedName>
</protein>
<proteinExistence type="predicted"/>
<gene>
    <name evidence="2" type="ORF">HEB29_001411</name>
    <name evidence="1" type="ORF">Sfulv_14910</name>
</gene>
<keyword evidence="3" id="KW-1185">Reference proteome</keyword>
<dbReference type="RefSeq" id="WP_173312867.1">
    <property type="nucleotide sequence ID" value="NZ_BAAAUE010000007.1"/>
</dbReference>
<evidence type="ECO:0000313" key="4">
    <source>
        <dbReference type="Proteomes" id="UP000530403"/>
    </source>
</evidence>
<evidence type="ECO:0000313" key="2">
    <source>
        <dbReference type="EMBL" id="NYE40400.1"/>
    </source>
</evidence>
<dbReference type="Proteomes" id="UP000530403">
    <property type="component" value="Unassembled WGS sequence"/>
</dbReference>
<name>A0A7J0C2E4_9ACTN</name>
<comment type="caution">
    <text evidence="1">The sequence shown here is derived from an EMBL/GenBank/DDBJ whole genome shotgun (WGS) entry which is preliminary data.</text>
</comment>
<accession>A0A7J0C2E4</accession>
<reference evidence="1 3" key="1">
    <citation type="submission" date="2020-05" db="EMBL/GenBank/DDBJ databases">
        <title>Whole genome shotgun sequence of Streptomyces fulvorobeus NBRC 15897.</title>
        <authorList>
            <person name="Komaki H."/>
            <person name="Tamura T."/>
        </authorList>
    </citation>
    <scope>NUCLEOTIDE SEQUENCE [LARGE SCALE GENOMIC DNA]</scope>
    <source>
        <strain evidence="1 3">NBRC 15897</strain>
    </source>
</reference>
<dbReference type="Proteomes" id="UP000498980">
    <property type="component" value="Unassembled WGS sequence"/>
</dbReference>
<dbReference type="EMBL" id="JACCCF010000001">
    <property type="protein sequence ID" value="NYE40400.1"/>
    <property type="molecule type" value="Genomic_DNA"/>
</dbReference>
<organism evidence="1 3">
    <name type="scientific">Streptomyces fulvorobeus</name>
    <dbReference type="NCBI Taxonomy" id="284028"/>
    <lineage>
        <taxon>Bacteria</taxon>
        <taxon>Bacillati</taxon>
        <taxon>Actinomycetota</taxon>
        <taxon>Actinomycetes</taxon>
        <taxon>Kitasatosporales</taxon>
        <taxon>Streptomycetaceae</taxon>
        <taxon>Streptomyces</taxon>
    </lineage>
</organism>
<dbReference type="AlphaFoldDB" id="A0A7J0C2E4"/>
<dbReference type="EMBL" id="BLWC01000001">
    <property type="protein sequence ID" value="GFM96680.1"/>
    <property type="molecule type" value="Genomic_DNA"/>
</dbReference>
<reference evidence="2 4" key="2">
    <citation type="submission" date="2020-07" db="EMBL/GenBank/DDBJ databases">
        <title>Sequencing the genomes of 1000 actinobacteria strains.</title>
        <authorList>
            <person name="Klenk H.-P."/>
        </authorList>
    </citation>
    <scope>NUCLEOTIDE SEQUENCE [LARGE SCALE GENOMIC DNA]</scope>
    <source>
        <strain evidence="2 4">DSM 41455</strain>
    </source>
</reference>